<accession>A0A498CAX8</accession>
<comment type="caution">
    <text evidence="1">The sequence shown here is derived from an EMBL/GenBank/DDBJ whole genome shotgun (WGS) entry which is preliminary data.</text>
</comment>
<name>A0A498CAX8_9MICO</name>
<evidence type="ECO:0000313" key="1">
    <source>
        <dbReference type="EMBL" id="RLK49431.1"/>
    </source>
</evidence>
<dbReference type="AlphaFoldDB" id="A0A498CAX8"/>
<reference evidence="1 2" key="1">
    <citation type="journal article" date="2015" name="Stand. Genomic Sci.">
        <title>Genomic Encyclopedia of Bacterial and Archaeal Type Strains, Phase III: the genomes of soil and plant-associated and newly described type strains.</title>
        <authorList>
            <person name="Whitman W.B."/>
            <person name="Woyke T."/>
            <person name="Klenk H.P."/>
            <person name="Zhou Y."/>
            <person name="Lilburn T.G."/>
            <person name="Beck B.J."/>
            <person name="De Vos P."/>
            <person name="Vandamme P."/>
            <person name="Eisen J.A."/>
            <person name="Garrity G."/>
            <person name="Hugenholtz P."/>
            <person name="Kyrpides N.C."/>
        </authorList>
    </citation>
    <scope>NUCLEOTIDE SEQUENCE [LARGE SCALE GENOMIC DNA]</scope>
    <source>
        <strain evidence="1 2">S2T63</strain>
    </source>
</reference>
<dbReference type="Proteomes" id="UP000273158">
    <property type="component" value="Unassembled WGS sequence"/>
</dbReference>
<dbReference type="RefSeq" id="WP_147436692.1">
    <property type="nucleotide sequence ID" value="NZ_RCDB01000002.1"/>
</dbReference>
<protein>
    <recommendedName>
        <fullName evidence="3">Superfamily IV 4 TMS phage holin</fullName>
    </recommendedName>
</protein>
<gene>
    <name evidence="1" type="ORF">C7474_1581</name>
</gene>
<sequence>MNYANVGKSLLLGLGIGVVLIVVTPGEGTALLRVASVLASGGIGLAVGLVTEWVTSLLPIRLARPALYFAINGAIAVITTAVILGTLLLVAGGSAAEGWGSVLALVVGIVVVANVADYLLYRRTLRRLRRLQAGLEDGGAGE</sequence>
<evidence type="ECO:0000313" key="2">
    <source>
        <dbReference type="Proteomes" id="UP000273158"/>
    </source>
</evidence>
<organism evidence="1 2">
    <name type="scientific">Microbacterium telephonicum</name>
    <dbReference type="NCBI Taxonomy" id="1714841"/>
    <lineage>
        <taxon>Bacteria</taxon>
        <taxon>Bacillati</taxon>
        <taxon>Actinomycetota</taxon>
        <taxon>Actinomycetes</taxon>
        <taxon>Micrococcales</taxon>
        <taxon>Microbacteriaceae</taxon>
        <taxon>Microbacterium</taxon>
    </lineage>
</organism>
<evidence type="ECO:0008006" key="3">
    <source>
        <dbReference type="Google" id="ProtNLM"/>
    </source>
</evidence>
<dbReference type="OrthoDB" id="2612376at2"/>
<dbReference type="InterPro" id="IPR036259">
    <property type="entry name" value="MFS_trans_sf"/>
</dbReference>
<keyword evidence="2" id="KW-1185">Reference proteome</keyword>
<proteinExistence type="predicted"/>
<dbReference type="EMBL" id="RCDB01000002">
    <property type="protein sequence ID" value="RLK49431.1"/>
    <property type="molecule type" value="Genomic_DNA"/>
</dbReference>
<dbReference type="SUPFAM" id="SSF103473">
    <property type="entry name" value="MFS general substrate transporter"/>
    <property type="match status" value="1"/>
</dbReference>